<gene>
    <name evidence="1" type="ORF">SAMN05518863_10762</name>
</gene>
<evidence type="ECO:0000313" key="1">
    <source>
        <dbReference type="EMBL" id="SFK44354.1"/>
    </source>
</evidence>
<accession>A0A1I3ZJX7</accession>
<comment type="caution">
    <text evidence="1">The sequence shown here is derived from an EMBL/GenBank/DDBJ whole genome shotgun (WGS) entry which is preliminary data.</text>
</comment>
<reference evidence="1 2" key="1">
    <citation type="submission" date="2016-10" db="EMBL/GenBank/DDBJ databases">
        <authorList>
            <person name="Varghese N."/>
            <person name="Submissions S."/>
        </authorList>
    </citation>
    <scope>NUCLEOTIDE SEQUENCE [LARGE SCALE GENOMIC DNA]</scope>
    <source>
        <strain evidence="1 2">YR512</strain>
    </source>
</reference>
<sequence length="255" mass="29432">MNNLDIKEEIKKHITPKTLVAAREVMVYREQDQDDNQEPTDSNNDIDFNPDYLVKKVSEYQGIVDSIDFGNGPYKFLNQQTSIDFLLKLIVFNHEYNGSRVNYQFMHELLSTVVKNINPIMPTANFSKENLQALNTFGFEIDDDYVHINLDSIVSMNLSKDFFDDEQCDNSQSIKQSKKEDVTFEIFNNIIGSLKESLKIVLVSTPNKEGVNKSDLIDFLNSSSIPILENSFLTETEKHLKSELKNYFSEDEEQE</sequence>
<dbReference type="RefSeq" id="WP_008106360.1">
    <property type="nucleotide sequence ID" value="NZ_FOSD01000007.1"/>
</dbReference>
<name>A0A1I3ZJX7_9GAMM</name>
<dbReference type="EMBL" id="FOSD01000007">
    <property type="protein sequence ID" value="SFK44354.1"/>
    <property type="molecule type" value="Genomic_DNA"/>
</dbReference>
<proteinExistence type="predicted"/>
<keyword evidence="2" id="KW-1185">Reference proteome</keyword>
<evidence type="ECO:0000313" key="2">
    <source>
        <dbReference type="Proteomes" id="UP000198841"/>
    </source>
</evidence>
<protein>
    <submittedName>
        <fullName evidence="1">Uncharacterized protein</fullName>
    </submittedName>
</protein>
<dbReference type="Proteomes" id="UP000198841">
    <property type="component" value="Unassembled WGS sequence"/>
</dbReference>
<organism evidence="1 2">
    <name type="scientific">Candidatus Pantoea symbiotica</name>
    <dbReference type="NCBI Taxonomy" id="1884370"/>
    <lineage>
        <taxon>Bacteria</taxon>
        <taxon>Pseudomonadati</taxon>
        <taxon>Pseudomonadota</taxon>
        <taxon>Gammaproteobacteria</taxon>
        <taxon>Enterobacterales</taxon>
        <taxon>Erwiniaceae</taxon>
        <taxon>Pantoea</taxon>
    </lineage>
</organism>